<evidence type="ECO:0000313" key="1">
    <source>
        <dbReference type="EMBL" id="QHQ35625.1"/>
    </source>
</evidence>
<accession>A0A6P1T1I6</accession>
<keyword evidence="2" id="KW-1185">Reference proteome</keyword>
<protein>
    <submittedName>
        <fullName evidence="1">Uncharacterized protein</fullName>
    </submittedName>
</protein>
<reference evidence="1 2" key="1">
    <citation type="submission" date="2019-12" db="EMBL/GenBank/DDBJ databases">
        <title>Complete genome sequence of Algicella marina strain 9Alg 56(T) isolated from the red alga Tichocarpus crinitus.</title>
        <authorList>
            <person name="Kim S.-G."/>
            <person name="Nedashkovskaya O.I."/>
        </authorList>
    </citation>
    <scope>NUCLEOTIDE SEQUENCE [LARGE SCALE GENOMIC DNA]</scope>
    <source>
        <strain evidence="1 2">9Alg 56</strain>
    </source>
</reference>
<gene>
    <name evidence="1" type="ORF">GO499_10770</name>
</gene>
<sequence length="96" mass="9681">MHLLSPLVVATMLAACSAPPDGAARAYLDGRGEGTGYPTLLKGGDLNASLAGSPDVFEASDMAGRLAALQARAAGLNGAVLTESERRALLRATEGN</sequence>
<organism evidence="1 2">
    <name type="scientific">Algicella marina</name>
    <dbReference type="NCBI Taxonomy" id="2683284"/>
    <lineage>
        <taxon>Bacteria</taxon>
        <taxon>Pseudomonadati</taxon>
        <taxon>Pseudomonadota</taxon>
        <taxon>Alphaproteobacteria</taxon>
        <taxon>Rhodobacterales</taxon>
        <taxon>Paracoccaceae</taxon>
        <taxon>Algicella</taxon>
    </lineage>
</organism>
<dbReference type="Proteomes" id="UP000464495">
    <property type="component" value="Chromosome"/>
</dbReference>
<dbReference type="EMBL" id="CP046620">
    <property type="protein sequence ID" value="QHQ35625.1"/>
    <property type="molecule type" value="Genomic_DNA"/>
</dbReference>
<evidence type="ECO:0000313" key="2">
    <source>
        <dbReference type="Proteomes" id="UP000464495"/>
    </source>
</evidence>
<dbReference type="AlphaFoldDB" id="A0A6P1T1I6"/>
<name>A0A6P1T1I6_9RHOB</name>
<proteinExistence type="predicted"/>
<dbReference type="RefSeq" id="WP_161862186.1">
    <property type="nucleotide sequence ID" value="NZ_CP046620.1"/>
</dbReference>
<dbReference type="KEGG" id="amaq:GO499_10770"/>